<dbReference type="Proteomes" id="UP000187609">
    <property type="component" value="Unassembled WGS sequence"/>
</dbReference>
<protein>
    <submittedName>
        <fullName evidence="1">Uncharacterized protein</fullName>
    </submittedName>
</protein>
<sequence>MNLLKPKKFNNSRRYSNKFDSKNLFEQQQYKRVGTASQIKTTNEPQTAPVKLETNSNSIEPNLFYTKLCPENP</sequence>
<accession>A0A314L7H3</accession>
<name>A0A314L7H3_NICAT</name>
<gene>
    <name evidence="1" type="ORF">A4A49_17842</name>
</gene>
<dbReference type="EMBL" id="MJEQ01000387">
    <property type="protein sequence ID" value="OIT36824.1"/>
    <property type="molecule type" value="Genomic_DNA"/>
</dbReference>
<organism evidence="1 2">
    <name type="scientific">Nicotiana attenuata</name>
    <name type="common">Coyote tobacco</name>
    <dbReference type="NCBI Taxonomy" id="49451"/>
    <lineage>
        <taxon>Eukaryota</taxon>
        <taxon>Viridiplantae</taxon>
        <taxon>Streptophyta</taxon>
        <taxon>Embryophyta</taxon>
        <taxon>Tracheophyta</taxon>
        <taxon>Spermatophyta</taxon>
        <taxon>Magnoliopsida</taxon>
        <taxon>eudicotyledons</taxon>
        <taxon>Gunneridae</taxon>
        <taxon>Pentapetalae</taxon>
        <taxon>asterids</taxon>
        <taxon>lamiids</taxon>
        <taxon>Solanales</taxon>
        <taxon>Solanaceae</taxon>
        <taxon>Nicotianoideae</taxon>
        <taxon>Nicotianeae</taxon>
        <taxon>Nicotiana</taxon>
    </lineage>
</organism>
<comment type="caution">
    <text evidence="1">The sequence shown here is derived from an EMBL/GenBank/DDBJ whole genome shotgun (WGS) entry which is preliminary data.</text>
</comment>
<reference evidence="1" key="1">
    <citation type="submission" date="2016-11" db="EMBL/GenBank/DDBJ databases">
        <title>The genome of Nicotiana attenuata.</title>
        <authorList>
            <person name="Xu S."/>
            <person name="Brockmoeller T."/>
            <person name="Gaquerel E."/>
            <person name="Navarro A."/>
            <person name="Kuhl H."/>
            <person name="Gase K."/>
            <person name="Ling Z."/>
            <person name="Zhou W."/>
            <person name="Kreitzer C."/>
            <person name="Stanke M."/>
            <person name="Tang H."/>
            <person name="Lyons E."/>
            <person name="Pandey P."/>
            <person name="Pandey S.P."/>
            <person name="Timmermann B."/>
            <person name="Baldwin I.T."/>
        </authorList>
    </citation>
    <scope>NUCLEOTIDE SEQUENCE [LARGE SCALE GENOMIC DNA]</scope>
    <source>
        <strain evidence="1">UT</strain>
    </source>
</reference>
<evidence type="ECO:0000313" key="1">
    <source>
        <dbReference type="EMBL" id="OIT36824.1"/>
    </source>
</evidence>
<dbReference type="Gramene" id="OIT36824">
    <property type="protein sequence ID" value="OIT36824"/>
    <property type="gene ID" value="A4A49_17842"/>
</dbReference>
<proteinExistence type="predicted"/>
<keyword evidence="2" id="KW-1185">Reference proteome</keyword>
<evidence type="ECO:0000313" key="2">
    <source>
        <dbReference type="Proteomes" id="UP000187609"/>
    </source>
</evidence>
<dbReference type="AlphaFoldDB" id="A0A314L7H3"/>